<dbReference type="Proteomes" id="UP000472676">
    <property type="component" value="Unassembled WGS sequence"/>
</dbReference>
<evidence type="ECO:0000313" key="12">
    <source>
        <dbReference type="Proteomes" id="UP000472676"/>
    </source>
</evidence>
<dbReference type="GO" id="GO:0003677">
    <property type="term" value="F:DNA binding"/>
    <property type="evidence" value="ECO:0007669"/>
    <property type="project" value="UniProtKB-KW"/>
</dbReference>
<dbReference type="Pfam" id="PF23235">
    <property type="entry name" value="WHD_3rd_Lhr"/>
    <property type="match status" value="1"/>
</dbReference>
<dbReference type="InterPro" id="IPR011545">
    <property type="entry name" value="DEAD/DEAH_box_helicase_dom"/>
</dbReference>
<dbReference type="PROSITE" id="PS51194">
    <property type="entry name" value="HELICASE_CTER"/>
    <property type="match status" value="1"/>
</dbReference>
<reference evidence="11 12" key="1">
    <citation type="journal article" date="2014" name="Int. J. Syst. Evol. Microbiol.">
        <title>Solimonas terrae sp. nov., isolated from soil.</title>
        <authorList>
            <person name="Kim S.J."/>
            <person name="Moon J.Y."/>
            <person name="Weon H.Y."/>
            <person name="Ahn J.H."/>
            <person name="Chen W.M."/>
            <person name="Kwon S.W."/>
        </authorList>
    </citation>
    <scope>NUCLEOTIDE SEQUENCE [LARGE SCALE GENOMIC DNA]</scope>
    <source>
        <strain evidence="11 12">KIS83-12</strain>
    </source>
</reference>
<dbReference type="InterPro" id="IPR013701">
    <property type="entry name" value="Lhr-like_DEAD/DEAH_assoc"/>
</dbReference>
<sequence length="1515" mass="165265">MQHKLPLAAPAVAREGPLAGLFHPAVAGWFTAAFGQPTPVQQQAWQVTARQHNALITAPTGSGKTLAAFLAAINDLVSEGIEQGLADETQVLYVSPLKALSNDIRKNLEAPLAGIAQCARELGLGELAIRSAVRTGDTSALDRARMKKVRPHLLVTTPESLFILLSSDAGRDMLRTVRSVIVDELHAVAGSKRGAHLALSLERLDALCGTPPLRIGLSATQKPIETMARLLMGSRGMVVGDAADAMAAIGLPPANASSAGPSVANGKRESRARDLCVIVDAGHTRERDLALELPRSPLSAVMANEVWGETYDRLAELVDEHRTTLIFVNQRRQAERVARHLAERIGEDAVTAHHGSLAKEHRLDAEQRLKAGKLRALVATASLELGIDIGDIDLVCQLGSPRSINAFLQRVGRAGHAVRATPKGRLFPLTLDDLAECAALMEGVARGELDRVIVPDAPMDVLAQQIVAEVSCTEWGVDELHARFAGALPYAGMTLARFEHVVQMLADGYVTRRGRRGALLHHDAVNRRLRGRRGAKLTTVTNAGTIPDQFDYEVELVPEGLRVGTLNEDFAFESLPGDIVQLGNTSYRIVKIETGRVLVEDAKGQPPTMPFWLGEGLGRSDELSTAVSKLRAQANERLSDELESGVAWLQRDYGLGGNGAAQLANYYGSARTALGLLPTRDRIVFERFFDEVGDTHLVIHAPLGSRIMRAWGLALRKRFCRQFNFELQAAALDDSLVLSLGPTHSFPLDEVAHYLHSNSAREVLTQAVLQAPMFGTRWRWVASIALAVARNRNGKRVPPQWQRSDAEDLLTHAFPDAVACQDNLPGDREVPDHPLVHQALEDCLHEVMDVDGFIALLKRIESGAVEIICRDLTAPSPLSGSILTAKPYAFLDDAPAEERRTLTVRSSGFAEAATARDLGELDGSAIARVREEMQPEPLNEDELHDALVVHGFLTDTETEHWRGMLDRLMAARRVVRLRLPCRRGASREMHAGSSPELAACTTSAKTAEGLWVAAERLRELRAILPDARLDGDAPELGAPVDADSALRELMRSRLELHGPVTAMALGAPLGVSGDAITPALLALEQQGYVMRGTFTPEAIAARDTEWCERRRLARIHRYTRDRKRAEFQAVPAAAFMRFLFDWQGLVGSQQREGPAALELVLAQLEGFPVAASAWETEILPARMRWYEEHWLDQLCASGRVIWQRPPGNGDSARKSAPVRATPIVLLPRELARHWQSAPDAEPELSGAAQAVLAALREHGASFFVDLVADTGRLRSEVEAALGELVSHGLLTADGFAGLRALVAPAEIKARRLRRGGVRAAFQNLESAGRWTLVRARKPAADDDDATKTGDDIEHIARVLLKRYGVVFRKLIEREPQLPPWRELFYVLRRLEARGEIRGGRFVSGFAGEQFALPEAAGSLRRFREEKDEDFVVVCGSDPLNLTACVLPGERVPALPGNRILFRNGTPVAVSIGGAVKYLARSDEATQWQWRKTLIRRGHGGLEPNDEGGHGSLPAP</sequence>
<evidence type="ECO:0000256" key="8">
    <source>
        <dbReference type="ARBA" id="ARBA00023235"/>
    </source>
</evidence>
<keyword evidence="2" id="KW-0227">DNA damage</keyword>
<dbReference type="EMBL" id="JAAMOW010000004">
    <property type="protein sequence ID" value="NGY05122.1"/>
    <property type="molecule type" value="Genomic_DNA"/>
</dbReference>
<gene>
    <name evidence="11" type="ORF">G7Y85_10110</name>
</gene>
<dbReference type="CDD" id="cd18796">
    <property type="entry name" value="SF2_C_LHR"/>
    <property type="match status" value="1"/>
</dbReference>
<evidence type="ECO:0000256" key="6">
    <source>
        <dbReference type="ARBA" id="ARBA00023125"/>
    </source>
</evidence>
<evidence type="ECO:0000256" key="1">
    <source>
        <dbReference type="ARBA" id="ARBA00022741"/>
    </source>
</evidence>
<dbReference type="GO" id="GO:0005524">
    <property type="term" value="F:ATP binding"/>
    <property type="evidence" value="ECO:0007669"/>
    <property type="project" value="UniProtKB-KW"/>
</dbReference>
<dbReference type="Gene3D" id="3.40.50.300">
    <property type="entry name" value="P-loop containing nucleotide triphosphate hydrolases"/>
    <property type="match status" value="2"/>
</dbReference>
<dbReference type="InterPro" id="IPR055367">
    <property type="entry name" value="WH4_Lhr"/>
</dbReference>
<keyword evidence="12" id="KW-1185">Reference proteome</keyword>
<evidence type="ECO:0000256" key="4">
    <source>
        <dbReference type="ARBA" id="ARBA00022806"/>
    </source>
</evidence>
<dbReference type="SMART" id="SM00487">
    <property type="entry name" value="DEXDc"/>
    <property type="match status" value="1"/>
</dbReference>
<dbReference type="InterPro" id="IPR001650">
    <property type="entry name" value="Helicase_C-like"/>
</dbReference>
<dbReference type="GO" id="GO:0016887">
    <property type="term" value="F:ATP hydrolysis activity"/>
    <property type="evidence" value="ECO:0007669"/>
    <property type="project" value="TreeGrafter"/>
</dbReference>
<protein>
    <submittedName>
        <fullName evidence="11">DEAD/DEAH box helicase</fullName>
    </submittedName>
</protein>
<keyword evidence="3" id="KW-0378">Hydrolase</keyword>
<comment type="caution">
    <text evidence="11">The sequence shown here is derived from an EMBL/GenBank/DDBJ whole genome shotgun (WGS) entry which is preliminary data.</text>
</comment>
<feature type="domain" description="Helicase ATP-binding" evidence="9">
    <location>
        <begin position="45"/>
        <end position="239"/>
    </location>
</feature>
<dbReference type="PROSITE" id="PS51192">
    <property type="entry name" value="HELICASE_ATP_BIND_1"/>
    <property type="match status" value="1"/>
</dbReference>
<keyword evidence="4 11" id="KW-0347">Helicase</keyword>
<dbReference type="GO" id="GO:0006281">
    <property type="term" value="P:DNA repair"/>
    <property type="evidence" value="ECO:0007669"/>
    <property type="project" value="UniProtKB-KW"/>
</dbReference>
<evidence type="ECO:0000256" key="2">
    <source>
        <dbReference type="ARBA" id="ARBA00022763"/>
    </source>
</evidence>
<dbReference type="InterPro" id="IPR045628">
    <property type="entry name" value="Lhr_WH_dom"/>
</dbReference>
<evidence type="ECO:0000256" key="3">
    <source>
        <dbReference type="ARBA" id="ARBA00022801"/>
    </source>
</evidence>
<name>A0A6M2BR55_9GAMM</name>
<organism evidence="11 12">
    <name type="scientific">Solimonas terrae</name>
    <dbReference type="NCBI Taxonomy" id="1396819"/>
    <lineage>
        <taxon>Bacteria</taxon>
        <taxon>Pseudomonadati</taxon>
        <taxon>Pseudomonadota</taxon>
        <taxon>Gammaproteobacteria</taxon>
        <taxon>Nevskiales</taxon>
        <taxon>Nevskiaceae</taxon>
        <taxon>Solimonas</taxon>
    </lineage>
</organism>
<dbReference type="InterPro" id="IPR027417">
    <property type="entry name" value="P-loop_NTPase"/>
</dbReference>
<dbReference type="PANTHER" id="PTHR47962">
    <property type="entry name" value="ATP-DEPENDENT HELICASE LHR-RELATED-RELATED"/>
    <property type="match status" value="1"/>
</dbReference>
<dbReference type="RefSeq" id="WP_166255813.1">
    <property type="nucleotide sequence ID" value="NZ_JAAMOW010000004.1"/>
</dbReference>
<dbReference type="Pfam" id="PF08494">
    <property type="entry name" value="DEAD_assoc"/>
    <property type="match status" value="1"/>
</dbReference>
<dbReference type="SMART" id="SM00490">
    <property type="entry name" value="HELICc"/>
    <property type="match status" value="1"/>
</dbReference>
<dbReference type="InterPro" id="IPR014001">
    <property type="entry name" value="Helicase_ATP-bd"/>
</dbReference>
<evidence type="ECO:0000259" key="9">
    <source>
        <dbReference type="PROSITE" id="PS51192"/>
    </source>
</evidence>
<keyword evidence="1" id="KW-0547">Nucleotide-binding</keyword>
<evidence type="ECO:0000313" key="11">
    <source>
        <dbReference type="EMBL" id="NGY05122.1"/>
    </source>
</evidence>
<keyword evidence="5" id="KW-0067">ATP-binding</keyword>
<dbReference type="InterPro" id="IPR055368">
    <property type="entry name" value="WH3_Lhr"/>
</dbReference>
<proteinExistence type="predicted"/>
<dbReference type="PANTHER" id="PTHR47962:SF5">
    <property type="entry name" value="ATP-DEPENDENT HELICASE LHR-RELATED"/>
    <property type="match status" value="1"/>
</dbReference>
<accession>A0A6M2BR55</accession>
<keyword evidence="8" id="KW-0413">Isomerase</keyword>
<evidence type="ECO:0000259" key="10">
    <source>
        <dbReference type="PROSITE" id="PS51194"/>
    </source>
</evidence>
<dbReference type="InterPro" id="IPR052511">
    <property type="entry name" value="ATP-dep_Helicase"/>
</dbReference>
<dbReference type="GO" id="GO:0004386">
    <property type="term" value="F:helicase activity"/>
    <property type="evidence" value="ECO:0007669"/>
    <property type="project" value="UniProtKB-KW"/>
</dbReference>
<evidence type="ECO:0000256" key="7">
    <source>
        <dbReference type="ARBA" id="ARBA00023204"/>
    </source>
</evidence>
<dbReference type="Pfam" id="PF19306">
    <property type="entry name" value="WHD_Lhr"/>
    <property type="match status" value="1"/>
</dbReference>
<dbReference type="Pfam" id="PF00271">
    <property type="entry name" value="Helicase_C"/>
    <property type="match status" value="1"/>
</dbReference>
<keyword evidence="6" id="KW-0238">DNA-binding</keyword>
<keyword evidence="7" id="KW-0234">DNA repair</keyword>
<feature type="domain" description="Helicase C-terminal" evidence="10">
    <location>
        <begin position="310"/>
        <end position="462"/>
    </location>
</feature>
<dbReference type="Pfam" id="PF23234">
    <property type="entry name" value="WHD_4th_Lhr"/>
    <property type="match status" value="1"/>
</dbReference>
<dbReference type="Pfam" id="PF00270">
    <property type="entry name" value="DEAD"/>
    <property type="match status" value="1"/>
</dbReference>
<evidence type="ECO:0000256" key="5">
    <source>
        <dbReference type="ARBA" id="ARBA00022840"/>
    </source>
</evidence>
<dbReference type="SUPFAM" id="SSF52540">
    <property type="entry name" value="P-loop containing nucleoside triphosphate hydrolases"/>
    <property type="match status" value="1"/>
</dbReference>